<protein>
    <recommendedName>
        <fullName evidence="3">Lipoprotein</fullName>
    </recommendedName>
</protein>
<dbReference type="PROSITE" id="PS51257">
    <property type="entry name" value="PROKAR_LIPOPROTEIN"/>
    <property type="match status" value="1"/>
</dbReference>
<dbReference type="Proteomes" id="UP000199420">
    <property type="component" value="Unassembled WGS sequence"/>
</dbReference>
<accession>A0A1H6QLK4</accession>
<sequence length="172" mass="18449">MKKFVWVVGGAMLLAACGGSQETRVPVALGSLVTPDSAPWLQVDRQEQDVQVRGLDEPVTLTPTPSVSEVLQARLRHGLEPAYFTDLVVQCEQVFAEMRVDTEATPASITLELGTHCTINARGRGSNATYHVSPSMPAPARADYARALTSLLATGADDIARQLRANVEATPH</sequence>
<name>A0A1H6QLK4_9GAMM</name>
<organism evidence="1 2">
    <name type="scientific">Frateuria terrea</name>
    <dbReference type="NCBI Taxonomy" id="529704"/>
    <lineage>
        <taxon>Bacteria</taxon>
        <taxon>Pseudomonadati</taxon>
        <taxon>Pseudomonadota</taxon>
        <taxon>Gammaproteobacteria</taxon>
        <taxon>Lysobacterales</taxon>
        <taxon>Rhodanobacteraceae</taxon>
        <taxon>Frateuria</taxon>
    </lineage>
</organism>
<evidence type="ECO:0008006" key="3">
    <source>
        <dbReference type="Google" id="ProtNLM"/>
    </source>
</evidence>
<keyword evidence="2" id="KW-1185">Reference proteome</keyword>
<dbReference type="OrthoDB" id="5956785at2"/>
<gene>
    <name evidence="1" type="ORF">SAMN04487997_0450</name>
</gene>
<dbReference type="RefSeq" id="WP_091332959.1">
    <property type="nucleotide sequence ID" value="NZ_FNYC01000001.1"/>
</dbReference>
<dbReference type="AlphaFoldDB" id="A0A1H6QLK4"/>
<dbReference type="EMBL" id="FNYC01000001">
    <property type="protein sequence ID" value="SEI40175.1"/>
    <property type="molecule type" value="Genomic_DNA"/>
</dbReference>
<reference evidence="1 2" key="1">
    <citation type="submission" date="2016-10" db="EMBL/GenBank/DDBJ databases">
        <authorList>
            <person name="de Groot N.N."/>
        </authorList>
    </citation>
    <scope>NUCLEOTIDE SEQUENCE [LARGE SCALE GENOMIC DNA]</scope>
    <source>
        <strain evidence="1 2">DSM 26515</strain>
    </source>
</reference>
<evidence type="ECO:0000313" key="2">
    <source>
        <dbReference type="Proteomes" id="UP000199420"/>
    </source>
</evidence>
<evidence type="ECO:0000313" key="1">
    <source>
        <dbReference type="EMBL" id="SEI40175.1"/>
    </source>
</evidence>
<proteinExistence type="predicted"/>